<dbReference type="SMART" id="SM00069">
    <property type="entry name" value="GLA"/>
    <property type="match status" value="1"/>
</dbReference>
<evidence type="ECO:0000313" key="3">
    <source>
        <dbReference type="EMBL" id="CAJ0929266.1"/>
    </source>
</evidence>
<dbReference type="EMBL" id="CAUEEQ010005681">
    <property type="protein sequence ID" value="CAJ0929266.1"/>
    <property type="molecule type" value="Genomic_DNA"/>
</dbReference>
<name>A0ABN9L1Q8_9NEOB</name>
<proteinExistence type="predicted"/>
<protein>
    <recommendedName>
        <fullName evidence="2">Gla domain-containing protein</fullName>
    </recommendedName>
</protein>
<dbReference type="Proteomes" id="UP001176940">
    <property type="component" value="Unassembled WGS sequence"/>
</dbReference>
<dbReference type="InterPro" id="IPR000294">
    <property type="entry name" value="GLA_domain"/>
</dbReference>
<organism evidence="3 4">
    <name type="scientific">Ranitomeya imitator</name>
    <name type="common">mimic poison frog</name>
    <dbReference type="NCBI Taxonomy" id="111125"/>
    <lineage>
        <taxon>Eukaryota</taxon>
        <taxon>Metazoa</taxon>
        <taxon>Chordata</taxon>
        <taxon>Craniata</taxon>
        <taxon>Vertebrata</taxon>
        <taxon>Euteleostomi</taxon>
        <taxon>Amphibia</taxon>
        <taxon>Batrachia</taxon>
        <taxon>Anura</taxon>
        <taxon>Neobatrachia</taxon>
        <taxon>Hyloidea</taxon>
        <taxon>Dendrobatidae</taxon>
        <taxon>Dendrobatinae</taxon>
        <taxon>Ranitomeya</taxon>
    </lineage>
</organism>
<gene>
    <name evidence="3" type="ORF">RIMI_LOCUS3723329</name>
</gene>
<feature type="non-terminal residue" evidence="3">
    <location>
        <position position="78"/>
    </location>
</feature>
<reference evidence="3" key="1">
    <citation type="submission" date="2023-07" db="EMBL/GenBank/DDBJ databases">
        <authorList>
            <person name="Stuckert A."/>
        </authorList>
    </citation>
    <scope>NUCLEOTIDE SEQUENCE</scope>
</reference>
<dbReference type="PROSITE" id="PS00011">
    <property type="entry name" value="GLA_1"/>
    <property type="match status" value="1"/>
</dbReference>
<dbReference type="InterPro" id="IPR017857">
    <property type="entry name" value="Coagulation_fac-like_Gla_dom"/>
</dbReference>
<keyword evidence="4" id="KW-1185">Reference proteome</keyword>
<dbReference type="InterPro" id="IPR035972">
    <property type="entry name" value="GLA-like_dom_SF"/>
</dbReference>
<evidence type="ECO:0000256" key="1">
    <source>
        <dbReference type="ARBA" id="ARBA00023157"/>
    </source>
</evidence>
<evidence type="ECO:0000313" key="4">
    <source>
        <dbReference type="Proteomes" id="UP001176940"/>
    </source>
</evidence>
<feature type="domain" description="Gla" evidence="2">
    <location>
        <begin position="25"/>
        <end position="71"/>
    </location>
</feature>
<dbReference type="Pfam" id="PF00594">
    <property type="entry name" value="Gla"/>
    <property type="match status" value="1"/>
</dbReference>
<keyword evidence="1" id="KW-1015">Disulfide bond</keyword>
<dbReference type="PANTHER" id="PTHR24278:SF31">
    <property type="entry name" value="COAGULATION FACTOR IX"/>
    <property type="match status" value="1"/>
</dbReference>
<dbReference type="InterPro" id="IPR050442">
    <property type="entry name" value="Peptidase_S1_coag_factors"/>
</dbReference>
<accession>A0ABN9L1Q8</accession>
<dbReference type="PROSITE" id="PS50998">
    <property type="entry name" value="GLA_2"/>
    <property type="match status" value="1"/>
</dbReference>
<sequence length="78" mass="9142">MHSDTICLFLSDKSASSVLVRQKRYNTGRLEEFVAGNLERECIEETCVYEEAREVFENDEKTVRYWSSLLQCMHSNCI</sequence>
<evidence type="ECO:0000259" key="2">
    <source>
        <dbReference type="PROSITE" id="PS50998"/>
    </source>
</evidence>
<comment type="caution">
    <text evidence="3">The sequence shown here is derived from an EMBL/GenBank/DDBJ whole genome shotgun (WGS) entry which is preliminary data.</text>
</comment>
<dbReference type="PRINTS" id="PR00001">
    <property type="entry name" value="GLABLOOD"/>
</dbReference>
<dbReference type="Gene3D" id="4.10.740.10">
    <property type="entry name" value="Coagulation Factor IX"/>
    <property type="match status" value="1"/>
</dbReference>
<dbReference type="PANTHER" id="PTHR24278">
    <property type="entry name" value="COAGULATION FACTOR"/>
    <property type="match status" value="1"/>
</dbReference>
<dbReference type="SUPFAM" id="SSF57630">
    <property type="entry name" value="GLA-domain"/>
    <property type="match status" value="1"/>
</dbReference>